<evidence type="ECO:0000313" key="8">
    <source>
        <dbReference type="Proteomes" id="UP000646548"/>
    </source>
</evidence>
<evidence type="ECO:0000256" key="4">
    <source>
        <dbReference type="ARBA" id="ARBA00023136"/>
    </source>
</evidence>
<dbReference type="EMBL" id="WKFB01000079">
    <property type="protein sequence ID" value="KAF6736790.1"/>
    <property type="molecule type" value="Genomic_DNA"/>
</dbReference>
<feature type="region of interest" description="Disordered" evidence="5">
    <location>
        <begin position="1"/>
        <end position="48"/>
    </location>
</feature>
<evidence type="ECO:0000256" key="5">
    <source>
        <dbReference type="SAM" id="MobiDB-lite"/>
    </source>
</evidence>
<sequence length="213" mass="24386">MEKSGSFESLGSKPSSSRQPSVDSLSSASTSDRSALAKPPSALSSDSMSTSTEFLQSSGYVKPKSTAKEPAFMLDMPLGVVRRVDIYRTQREVSYTIICKDTRNFQFLQKHRMDPLKKSIFDVMPKFAFPVSNGLQLFAFHYDQPFPENGWKVYDALAEYKRQGIPNESWRITKVNDRYELCETYLQLWLVPVNIPDDELKRWLPSEEKGEYL</sequence>
<dbReference type="InterPro" id="IPR030564">
    <property type="entry name" value="Myotubularin"/>
</dbReference>
<keyword evidence="3" id="KW-0378">Hydrolase</keyword>
<dbReference type="PANTHER" id="PTHR10807:SF42">
    <property type="entry name" value="MYOTUBULARIN-RELATED PROTEIN 2"/>
    <property type="match status" value="1"/>
</dbReference>
<reference evidence="7" key="1">
    <citation type="journal article" name="BMC Genomics">
        <title>Long-read sequencing and de novo genome assembly of marine medaka (Oryzias melastigma).</title>
        <authorList>
            <person name="Liang P."/>
            <person name="Saqib H.S.A."/>
            <person name="Ni X."/>
            <person name="Shen Y."/>
        </authorList>
    </citation>
    <scope>NUCLEOTIDE SEQUENCE</scope>
    <source>
        <strain evidence="7">Bigg-433</strain>
    </source>
</reference>
<dbReference type="GO" id="GO:0016020">
    <property type="term" value="C:membrane"/>
    <property type="evidence" value="ECO:0007669"/>
    <property type="project" value="UniProtKB-SubCell"/>
</dbReference>
<dbReference type="PROSITE" id="PS51339">
    <property type="entry name" value="PPASE_MYOTUBULARIN"/>
    <property type="match status" value="1"/>
</dbReference>
<feature type="compositionally biased region" description="Polar residues" evidence="5">
    <location>
        <begin position="1"/>
        <end position="20"/>
    </location>
</feature>
<evidence type="ECO:0000256" key="3">
    <source>
        <dbReference type="ARBA" id="ARBA00022801"/>
    </source>
</evidence>
<dbReference type="Proteomes" id="UP000646548">
    <property type="component" value="Unassembled WGS sequence"/>
</dbReference>
<dbReference type="GO" id="GO:0052629">
    <property type="term" value="F:phosphatidylinositol-3,5-bisphosphate 3-phosphatase activity"/>
    <property type="evidence" value="ECO:0007669"/>
    <property type="project" value="TreeGrafter"/>
</dbReference>
<dbReference type="GO" id="GO:0005737">
    <property type="term" value="C:cytoplasm"/>
    <property type="evidence" value="ECO:0007669"/>
    <property type="project" value="TreeGrafter"/>
</dbReference>
<evidence type="ECO:0000256" key="1">
    <source>
        <dbReference type="ARBA" id="ARBA00004370"/>
    </source>
</evidence>
<comment type="similarity">
    <text evidence="2">Belongs to the protein-tyrosine phosphatase family. Non-receptor class myotubularin subfamily.</text>
</comment>
<accession>A0A834FM13</accession>
<dbReference type="AlphaFoldDB" id="A0A834FM13"/>
<gene>
    <name evidence="7" type="ORF">FQA47_023048</name>
</gene>
<evidence type="ECO:0000259" key="6">
    <source>
        <dbReference type="PROSITE" id="PS51339"/>
    </source>
</evidence>
<protein>
    <submittedName>
        <fullName evidence="7">Myotubularin-related protein 2</fullName>
    </submittedName>
</protein>
<keyword evidence="4" id="KW-0472">Membrane</keyword>
<dbReference type="PANTHER" id="PTHR10807">
    <property type="entry name" value="MYOTUBULARIN-RELATED"/>
    <property type="match status" value="1"/>
</dbReference>
<dbReference type="InterPro" id="IPR011993">
    <property type="entry name" value="PH-like_dom_sf"/>
</dbReference>
<dbReference type="GO" id="GO:0046856">
    <property type="term" value="P:phosphatidylinositol dephosphorylation"/>
    <property type="evidence" value="ECO:0007669"/>
    <property type="project" value="TreeGrafter"/>
</dbReference>
<dbReference type="InterPro" id="IPR029021">
    <property type="entry name" value="Prot-tyrosine_phosphatase-like"/>
</dbReference>
<dbReference type="SUPFAM" id="SSF50729">
    <property type="entry name" value="PH domain-like"/>
    <property type="match status" value="1"/>
</dbReference>
<comment type="caution">
    <text evidence="7">The sequence shown here is derived from an EMBL/GenBank/DDBJ whole genome shotgun (WGS) entry which is preliminary data.</text>
</comment>
<dbReference type="GO" id="GO:0004438">
    <property type="term" value="F:phosphatidylinositol-3-phosphate phosphatase activity"/>
    <property type="evidence" value="ECO:0007669"/>
    <property type="project" value="TreeGrafter"/>
</dbReference>
<organism evidence="7 8">
    <name type="scientific">Oryzias melastigma</name>
    <name type="common">Marine medaka</name>
    <dbReference type="NCBI Taxonomy" id="30732"/>
    <lineage>
        <taxon>Eukaryota</taxon>
        <taxon>Metazoa</taxon>
        <taxon>Chordata</taxon>
        <taxon>Craniata</taxon>
        <taxon>Vertebrata</taxon>
        <taxon>Euteleostomi</taxon>
        <taxon>Actinopterygii</taxon>
        <taxon>Neopterygii</taxon>
        <taxon>Teleostei</taxon>
        <taxon>Neoteleostei</taxon>
        <taxon>Acanthomorphata</taxon>
        <taxon>Ovalentaria</taxon>
        <taxon>Atherinomorphae</taxon>
        <taxon>Beloniformes</taxon>
        <taxon>Adrianichthyidae</taxon>
        <taxon>Oryziinae</taxon>
        <taxon>Oryzias</taxon>
    </lineage>
</organism>
<proteinExistence type="inferred from homology"/>
<dbReference type="Pfam" id="PF06602">
    <property type="entry name" value="Myotub-related"/>
    <property type="match status" value="1"/>
</dbReference>
<feature type="compositionally biased region" description="Low complexity" evidence="5">
    <location>
        <begin position="21"/>
        <end position="48"/>
    </location>
</feature>
<evidence type="ECO:0000256" key="2">
    <source>
        <dbReference type="ARBA" id="ARBA00007471"/>
    </source>
</evidence>
<dbReference type="Gene3D" id="2.30.29.30">
    <property type="entry name" value="Pleckstrin-homology domain (PH domain)/Phosphotyrosine-binding domain (PTB)"/>
    <property type="match status" value="1"/>
</dbReference>
<feature type="domain" description="Myotubularin phosphatase" evidence="6">
    <location>
        <begin position="150"/>
        <end position="213"/>
    </location>
</feature>
<comment type="subcellular location">
    <subcellularLocation>
        <location evidence="1">Membrane</location>
    </subcellularLocation>
</comment>
<evidence type="ECO:0000313" key="7">
    <source>
        <dbReference type="EMBL" id="KAF6736790.1"/>
    </source>
</evidence>
<dbReference type="SUPFAM" id="SSF52799">
    <property type="entry name" value="(Phosphotyrosine protein) phosphatases II"/>
    <property type="match status" value="1"/>
</dbReference>
<dbReference type="InterPro" id="IPR010569">
    <property type="entry name" value="Myotubularin-like_Pase_dom"/>
</dbReference>
<feature type="non-terminal residue" evidence="7">
    <location>
        <position position="1"/>
    </location>
</feature>
<name>A0A834FM13_ORYME</name>